<evidence type="ECO:0000313" key="5">
    <source>
        <dbReference type="EMBL" id="KAK7797683.1"/>
    </source>
</evidence>
<evidence type="ECO:0000313" key="6">
    <source>
        <dbReference type="Proteomes" id="UP001488838"/>
    </source>
</evidence>
<organism evidence="5 6">
    <name type="scientific">Myodes glareolus</name>
    <name type="common">Bank vole</name>
    <name type="synonym">Clethrionomys glareolus</name>
    <dbReference type="NCBI Taxonomy" id="447135"/>
    <lineage>
        <taxon>Eukaryota</taxon>
        <taxon>Metazoa</taxon>
        <taxon>Chordata</taxon>
        <taxon>Craniata</taxon>
        <taxon>Vertebrata</taxon>
        <taxon>Euteleostomi</taxon>
        <taxon>Mammalia</taxon>
        <taxon>Eutheria</taxon>
        <taxon>Euarchontoglires</taxon>
        <taxon>Glires</taxon>
        <taxon>Rodentia</taxon>
        <taxon>Myomorpha</taxon>
        <taxon>Muroidea</taxon>
        <taxon>Cricetidae</taxon>
        <taxon>Arvicolinae</taxon>
        <taxon>Myodes</taxon>
    </lineage>
</organism>
<dbReference type="SMART" id="SM00225">
    <property type="entry name" value="BTB"/>
    <property type="match status" value="1"/>
</dbReference>
<dbReference type="Gene3D" id="2.120.10.80">
    <property type="entry name" value="Kelch-type beta propeller"/>
    <property type="match status" value="2"/>
</dbReference>
<dbReference type="Pfam" id="PF01344">
    <property type="entry name" value="Kelch_1"/>
    <property type="match status" value="1"/>
</dbReference>
<dbReference type="InterPro" id="IPR011333">
    <property type="entry name" value="SKP1/BTB/POZ_sf"/>
</dbReference>
<evidence type="ECO:0000256" key="2">
    <source>
        <dbReference type="ARBA" id="ARBA00022737"/>
    </source>
</evidence>
<comment type="caution">
    <text evidence="5">The sequence shown here is derived from an EMBL/GenBank/DDBJ whole genome shotgun (WGS) entry which is preliminary data.</text>
</comment>
<dbReference type="InterPro" id="IPR011705">
    <property type="entry name" value="BACK"/>
</dbReference>
<dbReference type="Proteomes" id="UP001488838">
    <property type="component" value="Unassembled WGS sequence"/>
</dbReference>
<dbReference type="SUPFAM" id="SSF54695">
    <property type="entry name" value="POZ domain"/>
    <property type="match status" value="1"/>
</dbReference>
<reference evidence="5 6" key="1">
    <citation type="journal article" date="2023" name="bioRxiv">
        <title>Conserved and derived expression patterns and positive selection on dental genes reveal complex evolutionary context of ever-growing rodent molars.</title>
        <authorList>
            <person name="Calamari Z.T."/>
            <person name="Song A."/>
            <person name="Cohen E."/>
            <person name="Akter M."/>
            <person name="Roy R.D."/>
            <person name="Hallikas O."/>
            <person name="Christensen M.M."/>
            <person name="Li P."/>
            <person name="Marangoni P."/>
            <person name="Jernvall J."/>
            <person name="Klein O.D."/>
        </authorList>
    </citation>
    <scope>NUCLEOTIDE SEQUENCE [LARGE SCALE GENOMIC DNA]</scope>
    <source>
        <strain evidence="5">V071</strain>
    </source>
</reference>
<dbReference type="Gene3D" id="1.25.40.420">
    <property type="match status" value="1"/>
</dbReference>
<feature type="region of interest" description="Disordered" evidence="3">
    <location>
        <begin position="43"/>
        <end position="69"/>
    </location>
</feature>
<dbReference type="PRINTS" id="PR00501">
    <property type="entry name" value="KELCHREPEAT"/>
</dbReference>
<dbReference type="Pfam" id="PF00651">
    <property type="entry name" value="BTB"/>
    <property type="match status" value="1"/>
</dbReference>
<keyword evidence="1" id="KW-0880">Kelch repeat</keyword>
<evidence type="ECO:0000256" key="1">
    <source>
        <dbReference type="ARBA" id="ARBA00022441"/>
    </source>
</evidence>
<gene>
    <name evidence="5" type="ORF">U0070_001681</name>
</gene>
<dbReference type="InterPro" id="IPR015915">
    <property type="entry name" value="Kelch-typ_b-propeller"/>
</dbReference>
<dbReference type="InterPro" id="IPR006652">
    <property type="entry name" value="Kelch_1"/>
</dbReference>
<dbReference type="PANTHER" id="PTHR45632">
    <property type="entry name" value="LD33804P"/>
    <property type="match status" value="1"/>
</dbReference>
<dbReference type="PANTHER" id="PTHR45632:SF26">
    <property type="entry name" value="BTB DOMAIN-CONTAINING PROTEIN"/>
    <property type="match status" value="1"/>
</dbReference>
<evidence type="ECO:0000259" key="4">
    <source>
        <dbReference type="PROSITE" id="PS50097"/>
    </source>
</evidence>
<keyword evidence="6" id="KW-1185">Reference proteome</keyword>
<dbReference type="FunFam" id="2.120.10.80:FF:000017">
    <property type="entry name" value="kelch-like protein 1 isoform X2"/>
    <property type="match status" value="1"/>
</dbReference>
<dbReference type="SMART" id="SM00612">
    <property type="entry name" value="Kelch"/>
    <property type="match status" value="5"/>
</dbReference>
<protein>
    <recommendedName>
        <fullName evidence="4">BTB domain-containing protein</fullName>
    </recommendedName>
</protein>
<dbReference type="EMBL" id="JBBHLL010000788">
    <property type="protein sequence ID" value="KAK7797683.1"/>
    <property type="molecule type" value="Genomic_DNA"/>
</dbReference>
<dbReference type="SUPFAM" id="SSF117281">
    <property type="entry name" value="Kelch motif"/>
    <property type="match status" value="2"/>
</dbReference>
<feature type="domain" description="BTB" evidence="4">
    <location>
        <begin position="181"/>
        <end position="243"/>
    </location>
</feature>
<dbReference type="PROSITE" id="PS50097">
    <property type="entry name" value="BTB"/>
    <property type="match status" value="1"/>
</dbReference>
<sequence>MSVSGKKEFDVKQILRLRWRWFSHPSQGSPNTGSCLQQEGYEHRGTPVQGRLKNHSRDRNGLKKGSSPVHHNILTPVPGSAPAHQRVLQNWHQQNVIVHLQANEGTPKAVPEENLLKEACEKHSGDLEMMGDDRIEDSKSRLYAEEPEEMNISSEDHFHSRNHANHILCKMENYLKEKKLCDVLLIAGPLKIPAHRLVLSAVSDYFAAMFTNDVLEARQEEVKMEGVDPNALNSLVQYAYTANEISKLLCSDDINVPDEETIFHALMQWVGHDVQSRQRDLAKLLSYIRLPLLSPQLLADLENSSMFADDLECQKLLMEAMKYHLLPERRSMLQSPRTKPRKSTVGALYAVGGMDAAKGTTTIEKYDLRTNSWLHIGTMSGRRLQFGVAVVDNKLYVVGGRDGLKTLNTVECFNPVTKTWVVMPPMSTHRHGLGVATLEGPMYAVGGHDGWSYLNTVERWDPDGRQWNYVASMSTPRSTVGVVALNNKLYAIGGRDGSSCLKSMEYFDPHTNKWSLCAPMSKRRGGVGVATHNGYLYDPKSDSWSTVAPLSVPRDAVAVCPLGDKLYVVGGYDGHTYLNTVESYDAQKDEWKEEVPVNVGRAGACVVVVKLH</sequence>
<name>A0AAW0H5B5_MYOGA</name>
<keyword evidence="2" id="KW-0677">Repeat</keyword>
<proteinExistence type="predicted"/>
<accession>A0AAW0H5B5</accession>
<evidence type="ECO:0000256" key="3">
    <source>
        <dbReference type="SAM" id="MobiDB-lite"/>
    </source>
</evidence>
<dbReference type="AlphaFoldDB" id="A0AAW0H5B5"/>
<dbReference type="InterPro" id="IPR000210">
    <property type="entry name" value="BTB/POZ_dom"/>
</dbReference>
<dbReference type="Pfam" id="PF24681">
    <property type="entry name" value="Kelch_KLHDC2_KLHL20_DRC7"/>
    <property type="match status" value="1"/>
</dbReference>
<dbReference type="SMART" id="SM00875">
    <property type="entry name" value="BACK"/>
    <property type="match status" value="1"/>
</dbReference>